<gene>
    <name evidence="1" type="ORF">Gorai_013323</name>
</gene>
<sequence>MDIYHFPPSFLKPETAKLFPENLVTYKLFGEPHGPHYAHYDLVGGRLAMEQVYPCIVQFLSQYDLTSLQKLL</sequence>
<reference evidence="1 2" key="1">
    <citation type="journal article" date="2019" name="Genome Biol. Evol.">
        <title>Insights into the evolution of the New World diploid cottons (Gossypium, subgenus Houzingenia) based on genome sequencing.</title>
        <authorList>
            <person name="Grover C.E."/>
            <person name="Arick M.A. 2nd"/>
            <person name="Thrash A."/>
            <person name="Conover J.L."/>
            <person name="Sanders W.S."/>
            <person name="Peterson D.G."/>
            <person name="Frelichowski J.E."/>
            <person name="Scheffler J.A."/>
            <person name="Scheffler B.E."/>
            <person name="Wendel J.F."/>
        </authorList>
    </citation>
    <scope>NUCLEOTIDE SEQUENCE [LARGE SCALE GENOMIC DNA]</scope>
    <source>
        <strain evidence="1">8</strain>
        <tissue evidence="1">Leaf</tissue>
    </source>
</reference>
<proteinExistence type="predicted"/>
<organism evidence="1 2">
    <name type="scientific">Gossypium raimondii</name>
    <name type="common">Peruvian cotton</name>
    <name type="synonym">Gossypium klotzschianum subsp. raimondii</name>
    <dbReference type="NCBI Taxonomy" id="29730"/>
    <lineage>
        <taxon>Eukaryota</taxon>
        <taxon>Viridiplantae</taxon>
        <taxon>Streptophyta</taxon>
        <taxon>Embryophyta</taxon>
        <taxon>Tracheophyta</taxon>
        <taxon>Spermatophyta</taxon>
        <taxon>Magnoliopsida</taxon>
        <taxon>eudicotyledons</taxon>
        <taxon>Gunneridae</taxon>
        <taxon>Pentapetalae</taxon>
        <taxon>rosids</taxon>
        <taxon>malvids</taxon>
        <taxon>Malvales</taxon>
        <taxon>Malvaceae</taxon>
        <taxon>Malvoideae</taxon>
        <taxon>Gossypium</taxon>
    </lineage>
</organism>
<evidence type="ECO:0000313" key="1">
    <source>
        <dbReference type="EMBL" id="MBA0596506.1"/>
    </source>
</evidence>
<dbReference type="Proteomes" id="UP000593578">
    <property type="component" value="Unassembled WGS sequence"/>
</dbReference>
<name>A0A7J8Q5D9_GOSRA</name>
<dbReference type="AlphaFoldDB" id="A0A7J8Q5D9"/>
<accession>A0A7J8Q5D9</accession>
<dbReference type="EMBL" id="JABEZZ010000009">
    <property type="protein sequence ID" value="MBA0596506.1"/>
    <property type="molecule type" value="Genomic_DNA"/>
</dbReference>
<protein>
    <submittedName>
        <fullName evidence="1">Uncharacterized protein</fullName>
    </submittedName>
</protein>
<comment type="caution">
    <text evidence="1">The sequence shown here is derived from an EMBL/GenBank/DDBJ whole genome shotgun (WGS) entry which is preliminary data.</text>
</comment>
<evidence type="ECO:0000313" key="2">
    <source>
        <dbReference type="Proteomes" id="UP000593578"/>
    </source>
</evidence>